<accession>A0A940DF74</accession>
<keyword evidence="6" id="KW-0699">rRNA-binding</keyword>
<proteinExistence type="inferred from homology"/>
<dbReference type="EMBL" id="JADINE010000036">
    <property type="protein sequence ID" value="MBO8407408.1"/>
    <property type="molecule type" value="Genomic_DNA"/>
</dbReference>
<reference evidence="7" key="1">
    <citation type="submission" date="2020-10" db="EMBL/GenBank/DDBJ databases">
        <authorList>
            <person name="Gilroy R."/>
        </authorList>
    </citation>
    <scope>NUCLEOTIDE SEQUENCE</scope>
    <source>
        <strain evidence="7">B1-16210</strain>
    </source>
</reference>
<dbReference type="GO" id="GO:0015934">
    <property type="term" value="C:large ribosomal subunit"/>
    <property type="evidence" value="ECO:0007669"/>
    <property type="project" value="InterPro"/>
</dbReference>
<dbReference type="InterPro" id="IPR002363">
    <property type="entry name" value="Ribosomal_uL10_CS_bac"/>
</dbReference>
<keyword evidence="3 6" id="KW-0689">Ribosomal protein</keyword>
<dbReference type="Pfam" id="PF00466">
    <property type="entry name" value="Ribosomal_L10"/>
    <property type="match status" value="1"/>
</dbReference>
<organism evidence="7 8">
    <name type="scientific">Candidatus Enterousia excrementavium</name>
    <dbReference type="NCBI Taxonomy" id="2840789"/>
    <lineage>
        <taxon>Bacteria</taxon>
        <taxon>Pseudomonadati</taxon>
        <taxon>Pseudomonadota</taxon>
        <taxon>Alphaproteobacteria</taxon>
        <taxon>Candidatus Enterousia</taxon>
    </lineage>
</organism>
<dbReference type="InterPro" id="IPR001790">
    <property type="entry name" value="Ribosomal_uL10"/>
</dbReference>
<dbReference type="HAMAP" id="MF_00362">
    <property type="entry name" value="Ribosomal_uL10"/>
    <property type="match status" value="1"/>
</dbReference>
<comment type="subunit">
    <text evidence="6">Part of the ribosomal stalk of the 50S ribosomal subunit. The N-terminus interacts with L11 and the large rRNA to form the base of the stalk. The C-terminus forms an elongated spine to which L12 dimers bind in a sequential fashion forming a multimeric L10(L12)X complex.</text>
</comment>
<protein>
    <recommendedName>
        <fullName evidence="5 6">Large ribosomal subunit protein uL10</fullName>
    </recommendedName>
</protein>
<evidence type="ECO:0000256" key="1">
    <source>
        <dbReference type="ARBA" id="ARBA00002633"/>
    </source>
</evidence>
<evidence type="ECO:0000256" key="5">
    <source>
        <dbReference type="ARBA" id="ARBA00035202"/>
    </source>
</evidence>
<dbReference type="InterPro" id="IPR047865">
    <property type="entry name" value="Ribosomal_uL10_bac_type"/>
</dbReference>
<name>A0A940DF74_9PROT</name>
<dbReference type="AlphaFoldDB" id="A0A940DF74"/>
<dbReference type="PROSITE" id="PS01109">
    <property type="entry name" value="RIBOSOMAL_L10"/>
    <property type="match status" value="1"/>
</dbReference>
<keyword evidence="6" id="KW-0694">RNA-binding</keyword>
<dbReference type="NCBIfam" id="NF000955">
    <property type="entry name" value="PRK00099.1-1"/>
    <property type="match status" value="1"/>
</dbReference>
<gene>
    <name evidence="6" type="primary">rplJ</name>
    <name evidence="7" type="ORF">IAC77_03020</name>
</gene>
<evidence type="ECO:0000256" key="3">
    <source>
        <dbReference type="ARBA" id="ARBA00022980"/>
    </source>
</evidence>
<dbReference type="InterPro" id="IPR043141">
    <property type="entry name" value="Ribosomal_uL10-like_sf"/>
</dbReference>
<evidence type="ECO:0000313" key="8">
    <source>
        <dbReference type="Proteomes" id="UP000721442"/>
    </source>
</evidence>
<reference evidence="7" key="2">
    <citation type="journal article" date="2021" name="PeerJ">
        <title>Extensive microbial diversity within the chicken gut microbiome revealed by metagenomics and culture.</title>
        <authorList>
            <person name="Gilroy R."/>
            <person name="Ravi A."/>
            <person name="Getino M."/>
            <person name="Pursley I."/>
            <person name="Horton D.L."/>
            <person name="Alikhan N.F."/>
            <person name="Baker D."/>
            <person name="Gharbi K."/>
            <person name="Hall N."/>
            <person name="Watson M."/>
            <person name="Adriaenssens E.M."/>
            <person name="Foster-Nyarko E."/>
            <person name="Jarju S."/>
            <person name="Secka A."/>
            <person name="Antonio M."/>
            <person name="Oren A."/>
            <person name="Chaudhuri R.R."/>
            <person name="La Ragione R."/>
            <person name="Hildebrand F."/>
            <person name="Pallen M.J."/>
        </authorList>
    </citation>
    <scope>NUCLEOTIDE SEQUENCE</scope>
    <source>
        <strain evidence="7">B1-16210</strain>
    </source>
</reference>
<evidence type="ECO:0000256" key="2">
    <source>
        <dbReference type="ARBA" id="ARBA00008889"/>
    </source>
</evidence>
<dbReference type="InterPro" id="IPR022973">
    <property type="entry name" value="Ribosomal_uL10_bac"/>
</dbReference>
<dbReference type="GO" id="GO:0070180">
    <property type="term" value="F:large ribosomal subunit rRNA binding"/>
    <property type="evidence" value="ECO:0007669"/>
    <property type="project" value="UniProtKB-UniRule"/>
</dbReference>
<dbReference type="Gene3D" id="3.30.70.1730">
    <property type="match status" value="1"/>
</dbReference>
<dbReference type="CDD" id="cd05797">
    <property type="entry name" value="Ribosomal_L10"/>
    <property type="match status" value="1"/>
</dbReference>
<evidence type="ECO:0000313" key="7">
    <source>
        <dbReference type="EMBL" id="MBO8407408.1"/>
    </source>
</evidence>
<comment type="similarity">
    <text evidence="2 6">Belongs to the universal ribosomal protein uL10 family.</text>
</comment>
<sequence length="158" mass="17410">MRREEKSDLISALQSSLKEANGVFVVENHGLTVKEMESLRNELRPLVSVFKVVKNRLMKLALKDTDFEPVSDMMKRPTAVAVATDGLAVTKVLAKFADEHPNLTIIGGKMDAGVLSKDDILQLSKLPSLLEIRGKIARILVEPASRLARVSAEYGKKN</sequence>
<dbReference type="PANTHER" id="PTHR11560">
    <property type="entry name" value="39S RIBOSOMAL PROTEIN L10, MITOCHONDRIAL"/>
    <property type="match status" value="1"/>
</dbReference>
<comment type="caution">
    <text evidence="7">The sequence shown here is derived from an EMBL/GenBank/DDBJ whole genome shotgun (WGS) entry which is preliminary data.</text>
</comment>
<comment type="function">
    <text evidence="1 6">Forms part of the ribosomal stalk, playing a central role in the interaction of the ribosome with GTP-bound translation factors.</text>
</comment>
<dbReference type="SUPFAM" id="SSF160369">
    <property type="entry name" value="Ribosomal protein L10-like"/>
    <property type="match status" value="1"/>
</dbReference>
<evidence type="ECO:0000256" key="6">
    <source>
        <dbReference type="HAMAP-Rule" id="MF_00362"/>
    </source>
</evidence>
<dbReference type="GO" id="GO:0006412">
    <property type="term" value="P:translation"/>
    <property type="evidence" value="ECO:0007669"/>
    <property type="project" value="UniProtKB-UniRule"/>
</dbReference>
<keyword evidence="4 6" id="KW-0687">Ribonucleoprotein</keyword>
<dbReference type="GO" id="GO:0003735">
    <property type="term" value="F:structural constituent of ribosome"/>
    <property type="evidence" value="ECO:0007669"/>
    <property type="project" value="InterPro"/>
</dbReference>
<evidence type="ECO:0000256" key="4">
    <source>
        <dbReference type="ARBA" id="ARBA00023274"/>
    </source>
</evidence>
<dbReference type="Proteomes" id="UP000721442">
    <property type="component" value="Unassembled WGS sequence"/>
</dbReference>